<dbReference type="AlphaFoldDB" id="A0A7K3WLR5"/>
<evidence type="ECO:0000256" key="5">
    <source>
        <dbReference type="SAM" id="Phobius"/>
    </source>
</evidence>
<keyword evidence="8" id="KW-1185">Reference proteome</keyword>
<dbReference type="EMBL" id="JAAGVY010000003">
    <property type="protein sequence ID" value="NEN22448.1"/>
    <property type="molecule type" value="Genomic_DNA"/>
</dbReference>
<keyword evidence="4 5" id="KW-0472">Membrane</keyword>
<feature type="transmembrane region" description="Helical" evidence="5">
    <location>
        <begin position="345"/>
        <end position="364"/>
    </location>
</feature>
<dbReference type="PANTHER" id="PTHR43471">
    <property type="entry name" value="ABC TRANSPORTER PERMEASE"/>
    <property type="match status" value="1"/>
</dbReference>
<dbReference type="Proteomes" id="UP000486602">
    <property type="component" value="Unassembled WGS sequence"/>
</dbReference>
<evidence type="ECO:0000313" key="8">
    <source>
        <dbReference type="Proteomes" id="UP000486602"/>
    </source>
</evidence>
<name>A0A7K3WLR5_9FLAO</name>
<keyword evidence="2 5" id="KW-0812">Transmembrane</keyword>
<proteinExistence type="predicted"/>
<feature type="transmembrane region" description="Helical" evidence="5">
    <location>
        <begin position="398"/>
        <end position="420"/>
    </location>
</feature>
<accession>A0A7K3WLR5</accession>
<evidence type="ECO:0000259" key="6">
    <source>
        <dbReference type="Pfam" id="PF12698"/>
    </source>
</evidence>
<feature type="transmembrane region" description="Helical" evidence="5">
    <location>
        <begin position="305"/>
        <end position="325"/>
    </location>
</feature>
<organism evidence="7 8">
    <name type="scientific">Cryomorpha ignava</name>
    <dbReference type="NCBI Taxonomy" id="101383"/>
    <lineage>
        <taxon>Bacteria</taxon>
        <taxon>Pseudomonadati</taxon>
        <taxon>Bacteroidota</taxon>
        <taxon>Flavobacteriia</taxon>
        <taxon>Flavobacteriales</taxon>
        <taxon>Cryomorphaceae</taxon>
        <taxon>Cryomorpha</taxon>
    </lineage>
</organism>
<feature type="transmembrane region" description="Helical" evidence="5">
    <location>
        <begin position="245"/>
        <end position="264"/>
    </location>
</feature>
<dbReference type="InterPro" id="IPR013525">
    <property type="entry name" value="ABC2_TM"/>
</dbReference>
<dbReference type="GO" id="GO:0016020">
    <property type="term" value="C:membrane"/>
    <property type="evidence" value="ECO:0007669"/>
    <property type="project" value="UniProtKB-SubCell"/>
</dbReference>
<reference evidence="7 8" key="1">
    <citation type="submission" date="2020-02" db="EMBL/GenBank/DDBJ databases">
        <title>Out from the shadows clarifying the taxonomy of the family Cryomorphaceae and related taxa by utilizing the GTDB taxonomic framework.</title>
        <authorList>
            <person name="Bowman J.P."/>
        </authorList>
    </citation>
    <scope>NUCLEOTIDE SEQUENCE [LARGE SCALE GENOMIC DNA]</scope>
    <source>
        <strain evidence="7 8">QSSC 1-22</strain>
    </source>
</reference>
<dbReference type="Gene3D" id="3.40.190.10">
    <property type="entry name" value="Periplasmic binding protein-like II"/>
    <property type="match status" value="1"/>
</dbReference>
<evidence type="ECO:0000313" key="7">
    <source>
        <dbReference type="EMBL" id="NEN22448.1"/>
    </source>
</evidence>
<dbReference type="GO" id="GO:0140359">
    <property type="term" value="F:ABC-type transporter activity"/>
    <property type="evidence" value="ECO:0007669"/>
    <property type="project" value="InterPro"/>
</dbReference>
<protein>
    <submittedName>
        <fullName evidence="7">ABC transporter permease</fullName>
    </submittedName>
</protein>
<feature type="domain" description="ABC-2 type transporter transmembrane" evidence="6">
    <location>
        <begin position="19"/>
        <end position="420"/>
    </location>
</feature>
<dbReference type="SUPFAM" id="SSF53850">
    <property type="entry name" value="Periplasmic binding protein-like II"/>
    <property type="match status" value="1"/>
</dbReference>
<evidence type="ECO:0000256" key="1">
    <source>
        <dbReference type="ARBA" id="ARBA00004141"/>
    </source>
</evidence>
<keyword evidence="3 5" id="KW-1133">Transmembrane helix</keyword>
<dbReference type="RefSeq" id="WP_163283175.1">
    <property type="nucleotide sequence ID" value="NZ_JAAGVY010000003.1"/>
</dbReference>
<feature type="transmembrane region" description="Helical" evidence="5">
    <location>
        <begin position="183"/>
        <end position="204"/>
    </location>
</feature>
<sequence>MNKTNLIIQREYLTRVRKKSFIIMTFLGPVFIAGLMSLGIYLGMSDSSVYNVLVVDNTPQISADSLSQPKSLFWKEFKETPQMKFQYTHDALTNAEFDSSAYSLMLVMREDIVTFPEAELVFRKLPSVKARSYIKSQVEKVIENEKLKLNAIDKRVYDSIRTDVEILSVDSEDGGTSYKQEQAMVGFGFAVLIYFFIFLYGVQVMRGVMEEKSSRIVEVIISSVKPFQLMMGKIIGIALVGLTQFLLWVILTGIIFTVVSGLILPDAATMAEQVQATQVAAEQATSDPMNQAVISDMAELFLFRINWPLMLGMFLFYFLGGYLLYASLFAAVGAAVDNETDTQQFMMPITIPLIFGFIVAQFALTNPEGGAVFWFSQIPFTSPIVMMVRVAMGFDAGTVWQLALSMALLVAGFIGAVWMAGKIYRVGILMYGKKITYKELWKWMRFNS</sequence>
<gene>
    <name evidence="7" type="ORF">G3O08_02895</name>
</gene>
<comment type="caution">
    <text evidence="7">The sequence shown here is derived from an EMBL/GenBank/DDBJ whole genome shotgun (WGS) entry which is preliminary data.</text>
</comment>
<comment type="subcellular location">
    <subcellularLocation>
        <location evidence="1">Membrane</location>
        <topology evidence="1">Multi-pass membrane protein</topology>
    </subcellularLocation>
</comment>
<feature type="transmembrane region" description="Helical" evidence="5">
    <location>
        <begin position="21"/>
        <end position="44"/>
    </location>
</feature>
<evidence type="ECO:0000256" key="2">
    <source>
        <dbReference type="ARBA" id="ARBA00022692"/>
    </source>
</evidence>
<dbReference type="Pfam" id="PF12698">
    <property type="entry name" value="ABC2_membrane_3"/>
    <property type="match status" value="1"/>
</dbReference>
<evidence type="ECO:0000256" key="4">
    <source>
        <dbReference type="ARBA" id="ARBA00023136"/>
    </source>
</evidence>
<evidence type="ECO:0000256" key="3">
    <source>
        <dbReference type="ARBA" id="ARBA00022989"/>
    </source>
</evidence>